<dbReference type="Gene3D" id="3.40.50.720">
    <property type="entry name" value="NAD(P)-binding Rossmann-like Domain"/>
    <property type="match status" value="1"/>
</dbReference>
<reference evidence="3 4" key="1">
    <citation type="submission" date="2016-10" db="EMBL/GenBank/DDBJ databases">
        <authorList>
            <person name="de Groot N.N."/>
        </authorList>
    </citation>
    <scope>NUCLEOTIDE SEQUENCE [LARGE SCALE GENOMIC DNA]</scope>
    <source>
        <strain evidence="3 4">DSM 44945</strain>
    </source>
</reference>
<accession>A0A1I2PRB5</accession>
<evidence type="ECO:0000259" key="2">
    <source>
        <dbReference type="Pfam" id="PF22725"/>
    </source>
</evidence>
<evidence type="ECO:0000313" key="3">
    <source>
        <dbReference type="EMBL" id="SFG15951.1"/>
    </source>
</evidence>
<dbReference type="PANTHER" id="PTHR43377:SF1">
    <property type="entry name" value="BILIVERDIN REDUCTASE A"/>
    <property type="match status" value="1"/>
</dbReference>
<dbReference type="AlphaFoldDB" id="A0A1I2PRB5"/>
<proteinExistence type="predicted"/>
<name>A0A1I2PRB5_9BACL</name>
<dbReference type="EMBL" id="FOOK01000018">
    <property type="protein sequence ID" value="SFG15951.1"/>
    <property type="molecule type" value="Genomic_DNA"/>
</dbReference>
<keyword evidence="4" id="KW-1185">Reference proteome</keyword>
<evidence type="ECO:0000259" key="1">
    <source>
        <dbReference type="Pfam" id="PF01408"/>
    </source>
</evidence>
<feature type="domain" description="Gfo/Idh/MocA-like oxidoreductase N-terminal" evidence="1">
    <location>
        <begin position="2"/>
        <end position="120"/>
    </location>
</feature>
<dbReference type="SUPFAM" id="SSF51735">
    <property type="entry name" value="NAD(P)-binding Rossmann-fold domains"/>
    <property type="match status" value="1"/>
</dbReference>
<dbReference type="InterPro" id="IPR036291">
    <property type="entry name" value="NAD(P)-bd_dom_sf"/>
</dbReference>
<organism evidence="3 4">
    <name type="scientific">Planifilum fulgidum</name>
    <dbReference type="NCBI Taxonomy" id="201973"/>
    <lineage>
        <taxon>Bacteria</taxon>
        <taxon>Bacillati</taxon>
        <taxon>Bacillota</taxon>
        <taxon>Bacilli</taxon>
        <taxon>Bacillales</taxon>
        <taxon>Thermoactinomycetaceae</taxon>
        <taxon>Planifilum</taxon>
    </lineage>
</organism>
<dbReference type="GO" id="GO:0000166">
    <property type="term" value="F:nucleotide binding"/>
    <property type="evidence" value="ECO:0007669"/>
    <property type="project" value="InterPro"/>
</dbReference>
<dbReference type="InterPro" id="IPR000683">
    <property type="entry name" value="Gfo/Idh/MocA-like_OxRdtase_N"/>
</dbReference>
<dbReference type="OrthoDB" id="9815825at2"/>
<gene>
    <name evidence="3" type="ORF">SAMN04488025_11840</name>
</gene>
<dbReference type="Gene3D" id="3.30.360.10">
    <property type="entry name" value="Dihydrodipicolinate Reductase, domain 2"/>
    <property type="match status" value="1"/>
</dbReference>
<dbReference type="InterPro" id="IPR051450">
    <property type="entry name" value="Gfo/Idh/MocA_Oxidoreductases"/>
</dbReference>
<protein>
    <submittedName>
        <fullName evidence="3">Predicted dehydrogenase</fullName>
    </submittedName>
</protein>
<dbReference type="STRING" id="201973.SAMN04488025_11840"/>
<feature type="domain" description="GFO/IDH/MocA-like oxidoreductase" evidence="2">
    <location>
        <begin position="128"/>
        <end position="245"/>
    </location>
</feature>
<dbReference type="Proteomes" id="UP000198661">
    <property type="component" value="Unassembled WGS sequence"/>
</dbReference>
<dbReference type="InterPro" id="IPR055170">
    <property type="entry name" value="GFO_IDH_MocA-like_dom"/>
</dbReference>
<evidence type="ECO:0000313" key="4">
    <source>
        <dbReference type="Proteomes" id="UP000198661"/>
    </source>
</evidence>
<dbReference type="Pfam" id="PF01408">
    <property type="entry name" value="GFO_IDH_MocA"/>
    <property type="match status" value="1"/>
</dbReference>
<dbReference type="Pfam" id="PF22725">
    <property type="entry name" value="GFO_IDH_MocA_C3"/>
    <property type="match status" value="1"/>
</dbReference>
<sequence length="332" mass="36763">MINILIVGAGTMGRIHAQAFAGMKDARVSGIVDRDARRAEELAKPVGASPFTTFEEAIREVPAEVVDICLPTPFHKPFVLKAADAGKHVICEKPLARNLEDAREMIEACREKGVELFVGHVVRFFPEYVRARELVKNGRIGNVTVVRTGRGGSFPAGWNDWYADFHASGGLVLDMIIHDFDYLRWCFGEVERVFAKGLTGRGYARRDYALVTLRFQSGVIAHVEGMWSHGSFSYRFEIAGKTGIIAYDSAKDRPLLVRGHGKEASLRGVEVPESPLNEDPYARQLRHFLHCLKTGEQPVVTAEDAYRAMEIALAALRSIETGEPVKPGELVS</sequence>
<dbReference type="RefSeq" id="WP_092038856.1">
    <property type="nucleotide sequence ID" value="NZ_FOOK01000018.1"/>
</dbReference>
<dbReference type="SUPFAM" id="SSF55347">
    <property type="entry name" value="Glyceraldehyde-3-phosphate dehydrogenase-like, C-terminal domain"/>
    <property type="match status" value="1"/>
</dbReference>
<dbReference type="PANTHER" id="PTHR43377">
    <property type="entry name" value="BILIVERDIN REDUCTASE A"/>
    <property type="match status" value="1"/>
</dbReference>